<keyword evidence="2" id="KW-1185">Reference proteome</keyword>
<dbReference type="EMBL" id="JACJIM010000008">
    <property type="protein sequence ID" value="MBA9065455.1"/>
    <property type="molecule type" value="Genomic_DNA"/>
</dbReference>
<dbReference type="Proteomes" id="UP000565455">
    <property type="component" value="Unassembled WGS sequence"/>
</dbReference>
<protein>
    <submittedName>
        <fullName evidence="1">Uncharacterized protein</fullName>
    </submittedName>
</protein>
<reference evidence="1 2" key="1">
    <citation type="submission" date="2020-08" db="EMBL/GenBank/DDBJ databases">
        <title>Genomic Encyclopedia of Type Strains, Phase IV (KMG-IV): sequencing the most valuable type-strain genomes for metagenomic binning, comparative biology and taxonomic classification.</title>
        <authorList>
            <person name="Goeker M."/>
        </authorList>
    </citation>
    <scope>NUCLEOTIDE SEQUENCE [LARGE SCALE GENOMIC DNA]</scope>
    <source>
        <strain evidence="1 2">DSM 5686</strain>
    </source>
</reference>
<name>A0ABR6DI76_9HYPH</name>
<gene>
    <name evidence="1" type="ORF">GGQ91_004872</name>
</gene>
<evidence type="ECO:0000313" key="1">
    <source>
        <dbReference type="EMBL" id="MBA9065455.1"/>
    </source>
</evidence>
<dbReference type="RefSeq" id="WP_158713319.1">
    <property type="nucleotide sequence ID" value="NZ_JACJIM010000008.1"/>
</dbReference>
<evidence type="ECO:0000313" key="2">
    <source>
        <dbReference type="Proteomes" id="UP000565455"/>
    </source>
</evidence>
<comment type="caution">
    <text evidence="1">The sequence shown here is derived from an EMBL/GenBank/DDBJ whole genome shotgun (WGS) entry which is preliminary data.</text>
</comment>
<proteinExistence type="predicted"/>
<dbReference type="GeneID" id="96606482"/>
<sequence length="97" mass="11325">MLWLFSLRNASQRFQRLLSSLLRLDLEPQAQAFVRARGFASRRLLGEESLDRDAESISEPVQRRPIGLVKFSHVISKTLDRRCMFRDHELTKINELG</sequence>
<organism evidence="1 2">
    <name type="scientific">Methylobacterium fujisawaense</name>
    <dbReference type="NCBI Taxonomy" id="107400"/>
    <lineage>
        <taxon>Bacteria</taxon>
        <taxon>Pseudomonadati</taxon>
        <taxon>Pseudomonadota</taxon>
        <taxon>Alphaproteobacteria</taxon>
        <taxon>Hyphomicrobiales</taxon>
        <taxon>Methylobacteriaceae</taxon>
        <taxon>Methylobacterium</taxon>
    </lineage>
</organism>
<accession>A0ABR6DI76</accession>